<feature type="transmembrane region" description="Helical" evidence="1">
    <location>
        <begin position="108"/>
        <end position="130"/>
    </location>
</feature>
<protein>
    <recommendedName>
        <fullName evidence="4">Glycosyltransferase RgtA/B/C/D-like domain-containing protein</fullName>
    </recommendedName>
</protein>
<dbReference type="OrthoDB" id="1217878at2"/>
<dbReference type="EMBL" id="JSYL01000002">
    <property type="protein sequence ID" value="KIA89789.1"/>
    <property type="molecule type" value="Genomic_DNA"/>
</dbReference>
<feature type="transmembrane region" description="Helical" evidence="1">
    <location>
        <begin position="252"/>
        <end position="270"/>
    </location>
</feature>
<evidence type="ECO:0000313" key="2">
    <source>
        <dbReference type="EMBL" id="KIA89789.1"/>
    </source>
</evidence>
<feature type="transmembrane region" description="Helical" evidence="1">
    <location>
        <begin position="161"/>
        <end position="178"/>
    </location>
</feature>
<evidence type="ECO:0000256" key="1">
    <source>
        <dbReference type="SAM" id="Phobius"/>
    </source>
</evidence>
<feature type="transmembrane region" description="Helical" evidence="1">
    <location>
        <begin position="190"/>
        <end position="209"/>
    </location>
</feature>
<dbReference type="STRING" id="266749.SAMN05421876_10399"/>
<feature type="transmembrane region" description="Helical" evidence="1">
    <location>
        <begin position="67"/>
        <end position="88"/>
    </location>
</feature>
<keyword evidence="1" id="KW-0812">Transmembrane</keyword>
<keyword evidence="1" id="KW-1133">Transmembrane helix</keyword>
<name>A0A0C1FPJ0_9FLAO</name>
<reference evidence="2 3" key="1">
    <citation type="submission" date="2014-10" db="EMBL/GenBank/DDBJ databases">
        <title>Kaistella jeonii genome.</title>
        <authorList>
            <person name="Clayton J.T."/>
            <person name="Newman J.D."/>
        </authorList>
    </citation>
    <scope>NUCLEOTIDE SEQUENCE [LARGE SCALE GENOMIC DNA]</scope>
    <source>
        <strain evidence="2 3">DSM 17048</strain>
    </source>
</reference>
<keyword evidence="3" id="KW-1185">Reference proteome</keyword>
<dbReference type="AlphaFoldDB" id="A0A0C1FPJ0"/>
<feature type="transmembrane region" description="Helical" evidence="1">
    <location>
        <begin position="315"/>
        <end position="337"/>
    </location>
</feature>
<organism evidence="2 3">
    <name type="scientific">Kaistella jeonii</name>
    <dbReference type="NCBI Taxonomy" id="266749"/>
    <lineage>
        <taxon>Bacteria</taxon>
        <taxon>Pseudomonadati</taxon>
        <taxon>Bacteroidota</taxon>
        <taxon>Flavobacteriia</taxon>
        <taxon>Flavobacteriales</taxon>
        <taxon>Weeksellaceae</taxon>
        <taxon>Chryseobacterium group</taxon>
        <taxon>Kaistella</taxon>
    </lineage>
</organism>
<proteinExistence type="predicted"/>
<evidence type="ECO:0008006" key="4">
    <source>
        <dbReference type="Google" id="ProtNLM"/>
    </source>
</evidence>
<dbReference type="Proteomes" id="UP000031473">
    <property type="component" value="Unassembled WGS sequence"/>
</dbReference>
<accession>A0A0C1FPJ0</accession>
<keyword evidence="1" id="KW-0472">Membrane</keyword>
<gene>
    <name evidence="2" type="ORF">OA86_03960</name>
</gene>
<dbReference type="RefSeq" id="WP_039349195.1">
    <property type="nucleotide sequence ID" value="NZ_FOLA01000003.1"/>
</dbReference>
<feature type="transmembrane region" description="Helical" evidence="1">
    <location>
        <begin position="291"/>
        <end position="309"/>
    </location>
</feature>
<sequence length="457" mass="53904">MKKYVFLSIAIVLIYFFQSFFNATGRIGADSLSYFGIASDLPRLETNLFPLGFPVVIEFFHKIFGDYFWASKILNISMVITILLFSYFRKFYFKETVLLFAGKTLFFALNYAASEGLFVFMLYFLIYLFHERFQDRIKPVSFIIFASLLFILLFSVRYSGIYIFLGFGIFLLMMFLKNHFNPLNRDFFKVILWSGSGIFAYLFFNHYIYGSFTGENLRGVPAQYYPVYILRDILGVTNVVDPFVGIKPASNSLVSLSFQVVLMLFDVMLLRYFINLVKRKKTVIDLDFHRLLWIISGVYTITVFASGYFQQIEEMNVRMLAAANFILFFSFLIIYFKNLTSDKVLFRIGCFFLVFLTFYILKMPENYFKSRKQIEPQMSKFEHKKFMFNNEERADISLTTYHLPIINKTFQYQHTNNQKGDIKRAIAGTINPQIKWLKYDTIKDKRQVLYTSEIILK</sequence>
<feature type="transmembrane region" description="Helical" evidence="1">
    <location>
        <begin position="137"/>
        <end position="155"/>
    </location>
</feature>
<feature type="transmembrane region" description="Helical" evidence="1">
    <location>
        <begin position="344"/>
        <end position="361"/>
    </location>
</feature>
<evidence type="ECO:0000313" key="3">
    <source>
        <dbReference type="Proteomes" id="UP000031473"/>
    </source>
</evidence>
<comment type="caution">
    <text evidence="2">The sequence shown here is derived from an EMBL/GenBank/DDBJ whole genome shotgun (WGS) entry which is preliminary data.</text>
</comment>